<dbReference type="InterPro" id="IPR017923">
    <property type="entry name" value="TFIIS_N"/>
</dbReference>
<dbReference type="AlphaFoldDB" id="A0A4S2K3I8"/>
<feature type="compositionally biased region" description="Basic and acidic residues" evidence="15">
    <location>
        <begin position="230"/>
        <end position="242"/>
    </location>
</feature>
<dbReference type="FunFam" id="1.20.930.10:FF:000001">
    <property type="entry name" value="IWS1, SUPT6H interacting protein"/>
    <property type="match status" value="1"/>
</dbReference>
<dbReference type="Pfam" id="PF01775">
    <property type="entry name" value="Ribosomal_L18A"/>
    <property type="match status" value="1"/>
</dbReference>
<feature type="compositionally biased region" description="Basic and acidic residues" evidence="15">
    <location>
        <begin position="540"/>
        <end position="572"/>
    </location>
</feature>
<keyword evidence="5" id="KW-0689">Ribosomal protein</keyword>
<feature type="region of interest" description="Disordered" evidence="15">
    <location>
        <begin position="427"/>
        <end position="604"/>
    </location>
</feature>
<feature type="domain" description="TFIIS N-terminal" evidence="16">
    <location>
        <begin position="688"/>
        <end position="766"/>
    </location>
</feature>
<evidence type="ECO:0000313" key="18">
    <source>
        <dbReference type="Proteomes" id="UP000310200"/>
    </source>
</evidence>
<evidence type="ECO:0000256" key="3">
    <source>
        <dbReference type="ARBA" id="ARBA00022664"/>
    </source>
</evidence>
<dbReference type="GO" id="GO:1990904">
    <property type="term" value="C:ribonucleoprotein complex"/>
    <property type="evidence" value="ECO:0007669"/>
    <property type="project" value="UniProtKB-KW"/>
</dbReference>
<gene>
    <name evidence="17" type="ORF">DBV15_08515</name>
</gene>
<evidence type="ECO:0000313" key="17">
    <source>
        <dbReference type="EMBL" id="TGZ43812.1"/>
    </source>
</evidence>
<dbReference type="InterPro" id="IPR023573">
    <property type="entry name" value="Ribosomal_eL20_dom"/>
</dbReference>
<feature type="compositionally biased region" description="Low complexity" evidence="15">
    <location>
        <begin position="36"/>
        <end position="47"/>
    </location>
</feature>
<feature type="compositionally biased region" description="Polar residues" evidence="15">
    <location>
        <begin position="427"/>
        <end position="436"/>
    </location>
</feature>
<dbReference type="InterPro" id="IPR035441">
    <property type="entry name" value="TFIIS/LEDGF_dom_sf"/>
</dbReference>
<evidence type="ECO:0000256" key="15">
    <source>
        <dbReference type="SAM" id="MobiDB-lite"/>
    </source>
</evidence>
<keyword evidence="9 14" id="KW-0539">Nucleus</keyword>
<dbReference type="GO" id="GO:0016973">
    <property type="term" value="P:poly(A)+ mRNA export from nucleus"/>
    <property type="evidence" value="ECO:0007669"/>
    <property type="project" value="TreeGrafter"/>
</dbReference>
<evidence type="ECO:0000256" key="7">
    <source>
        <dbReference type="ARBA" id="ARBA00023163"/>
    </source>
</evidence>
<dbReference type="GO" id="GO:0006412">
    <property type="term" value="P:translation"/>
    <property type="evidence" value="ECO:0007669"/>
    <property type="project" value="InterPro"/>
</dbReference>
<keyword evidence="18" id="KW-1185">Reference proteome</keyword>
<feature type="compositionally biased region" description="Basic and acidic residues" evidence="15">
    <location>
        <begin position="1"/>
        <end position="15"/>
    </location>
</feature>
<dbReference type="Gene3D" id="1.20.930.10">
    <property type="entry name" value="Conserved domain common to transcription factors TFIIS, elongin A, CRSP70"/>
    <property type="match status" value="1"/>
</dbReference>
<feature type="compositionally biased region" description="Basic and acidic residues" evidence="15">
    <location>
        <begin position="807"/>
        <end position="817"/>
    </location>
</feature>
<feature type="compositionally biased region" description="Basic and acidic residues" evidence="15">
    <location>
        <begin position="343"/>
        <end position="356"/>
    </location>
</feature>
<feature type="compositionally biased region" description="Basic and acidic residues" evidence="15">
    <location>
        <begin position="466"/>
        <end position="481"/>
    </location>
</feature>
<keyword evidence="7" id="KW-0804">Transcription</keyword>
<comment type="caution">
    <text evidence="17">The sequence shown here is derived from an EMBL/GenBank/DDBJ whole genome shotgun (WGS) entry which is preliminary data.</text>
</comment>
<feature type="compositionally biased region" description="Basic and acidic residues" evidence="15">
    <location>
        <begin position="440"/>
        <end position="451"/>
    </location>
</feature>
<dbReference type="GO" id="GO:0005840">
    <property type="term" value="C:ribosome"/>
    <property type="evidence" value="ECO:0007669"/>
    <property type="project" value="UniProtKB-KW"/>
</dbReference>
<keyword evidence="4" id="KW-0509">mRNA transport</keyword>
<dbReference type="EMBL" id="QBLH01003176">
    <property type="protein sequence ID" value="TGZ43812.1"/>
    <property type="molecule type" value="Genomic_DNA"/>
</dbReference>
<dbReference type="GO" id="GO:0005634">
    <property type="term" value="C:nucleus"/>
    <property type="evidence" value="ECO:0007669"/>
    <property type="project" value="UniProtKB-SubCell"/>
</dbReference>
<evidence type="ECO:0000256" key="12">
    <source>
        <dbReference type="ARBA" id="ARBA00035392"/>
    </source>
</evidence>
<feature type="compositionally biased region" description="Acidic residues" evidence="15">
    <location>
        <begin position="498"/>
        <end position="511"/>
    </location>
</feature>
<keyword evidence="8" id="KW-0508">mRNA splicing</keyword>
<evidence type="ECO:0000256" key="8">
    <source>
        <dbReference type="ARBA" id="ARBA00023187"/>
    </source>
</evidence>
<dbReference type="SUPFAM" id="SSF160374">
    <property type="entry name" value="RplX-like"/>
    <property type="match status" value="1"/>
</dbReference>
<accession>A0A4S2K3I8</accession>
<dbReference type="HAMAP" id="MF_00273">
    <property type="entry name" value="Ribosomal_eL20"/>
    <property type="match status" value="1"/>
</dbReference>
<evidence type="ECO:0000256" key="11">
    <source>
        <dbReference type="ARBA" id="ARBA00035220"/>
    </source>
</evidence>
<dbReference type="InterPro" id="IPR028877">
    <property type="entry name" value="Ribosomal_eL20"/>
</dbReference>
<feature type="compositionally biased region" description="Basic and acidic residues" evidence="15">
    <location>
        <begin position="513"/>
        <end position="524"/>
    </location>
</feature>
<feature type="compositionally biased region" description="Polar residues" evidence="15">
    <location>
        <begin position="16"/>
        <end position="32"/>
    </location>
</feature>
<evidence type="ECO:0000256" key="9">
    <source>
        <dbReference type="ARBA" id="ARBA00023242"/>
    </source>
</evidence>
<name>A0A4S2K3I8_9HYME</name>
<dbReference type="PANTHER" id="PTHR46010">
    <property type="entry name" value="PROTEIN IWS1 HOMOLOG"/>
    <property type="match status" value="1"/>
</dbReference>
<evidence type="ECO:0000256" key="2">
    <source>
        <dbReference type="ARBA" id="ARBA00022448"/>
    </source>
</evidence>
<organism evidence="17 18">
    <name type="scientific">Temnothorax longispinosus</name>
    <dbReference type="NCBI Taxonomy" id="300112"/>
    <lineage>
        <taxon>Eukaryota</taxon>
        <taxon>Metazoa</taxon>
        <taxon>Ecdysozoa</taxon>
        <taxon>Arthropoda</taxon>
        <taxon>Hexapoda</taxon>
        <taxon>Insecta</taxon>
        <taxon>Pterygota</taxon>
        <taxon>Neoptera</taxon>
        <taxon>Endopterygota</taxon>
        <taxon>Hymenoptera</taxon>
        <taxon>Apocrita</taxon>
        <taxon>Aculeata</taxon>
        <taxon>Formicoidea</taxon>
        <taxon>Formicidae</taxon>
        <taxon>Myrmicinae</taxon>
        <taxon>Temnothorax</taxon>
    </lineage>
</organism>
<evidence type="ECO:0000256" key="10">
    <source>
        <dbReference type="ARBA" id="ARBA00023274"/>
    </source>
</evidence>
<dbReference type="PROSITE" id="PS51319">
    <property type="entry name" value="TFIIS_N"/>
    <property type="match status" value="1"/>
</dbReference>
<feature type="compositionally biased region" description="Low complexity" evidence="15">
    <location>
        <begin position="126"/>
        <end position="166"/>
    </location>
</feature>
<feature type="compositionally biased region" description="Polar residues" evidence="15">
    <location>
        <begin position="48"/>
        <end position="58"/>
    </location>
</feature>
<evidence type="ECO:0000256" key="1">
    <source>
        <dbReference type="ARBA" id="ARBA00009362"/>
    </source>
</evidence>
<dbReference type="Proteomes" id="UP000310200">
    <property type="component" value="Unassembled WGS sequence"/>
</dbReference>
<feature type="region of interest" description="Disordered" evidence="15">
    <location>
        <begin position="778"/>
        <end position="835"/>
    </location>
</feature>
<evidence type="ECO:0000256" key="14">
    <source>
        <dbReference type="PROSITE-ProRule" id="PRU00649"/>
    </source>
</evidence>
<protein>
    <recommendedName>
        <fullName evidence="11">Large ribosomal subunit protein eL20</fullName>
    </recommendedName>
    <alternativeName>
        <fullName evidence="12">60S ribosomal protein L18a</fullName>
    </alternativeName>
</protein>
<sequence length="1050" mass="119961">MDERSDSEEEHDKSRSNSPDSQISGSNVTGNRSKSRSASPKSSPARSNQSSPVRNGSPASVRSNASSRKSYSRSPSRSPSPNGSVSPLNGKRSVSRSRSKSRSPERTGTSARDGSQSPAHSHRSIKSGSRSPSSSHSSSRSSRAASRNNSRSRSRSNSPNPSNTPSKCASPKSNFQPSSRSPSPRAISKSRSRSRSLSRSHSGSPKASVLSRSRSGTPKSFRTSRSRSRSRSESVNPKEVKASSRSRSRSLSKKGSRSPSASPNRSPMMARQSRSRSVNSSRKGSPDLEKNLVPTRQIENLSQGLDQGLVLGNCRYHLCEKDEFYHVQSPSQNLDLYRVREKARVQDHDQDHKNQDLEENQGPYQVHVKVPYLLRTRERTPAQDPDPARDLVNLNRDPVLFQELHDRDLVQDPGSQYRDRDRDLVQGQNLVRNHVQSHVRGQDQDRDRNQDRGPGQDPNRNRSHVHGQDRDRDHILDRDQDLDQVPDPGIRRVRNPDLDLDPSPDLEDPEVLAEIRMERNRVLSDSEEETDEAKAKKRMKNDLSDSEHEDENEKKKDDEGHEEKEGEDEGNKQLDVTAVSEQQDNEDSDDGIITSGGMDDLSDFDRMLARKKEEQSRRRKRKDIGIINDNDDIIAQLLSDMKAAAEEDRRLNQQNRPATNKIAMLSKILSQLKKHDLQLAFLEHNVLSVLTDWLAPMPDRSLPSLKIRDNLLKLLWEFPKIDQSSLKQSGIGKAVMYLYKHPKETKENKERAGKLINEWARPIFNLSADFKALSKEERMQRDLEQTPQKRRKIEEGGSSQKSQDINKALKGDSKPLRPGDPGWVGRARVPRPSNKDYVIRPDWKSDVDISRSTKKQMSRFERHMKNYMDSKRMKSARRALKEFEVIGRKLPTEKEKTTPLYKMRIFAPDAIVAKSRFWYFLRQLKKFKKSTGEIVSLKQIPEKTPMKIKNFGIWLRYDSRSGTHNMYREYRDLSVSGAVTQCYRDMGARHRARAHSIQIIKVEVVKAANCRRPQVKQFHDSKIKFPLPKRIQHRNRMPLFSVRKPRTYFL</sequence>
<evidence type="ECO:0000256" key="13">
    <source>
        <dbReference type="ARBA" id="ARBA00037992"/>
    </source>
</evidence>
<feature type="compositionally biased region" description="Low complexity" evidence="15">
    <location>
        <begin position="173"/>
        <end position="187"/>
    </location>
</feature>
<comment type="subcellular location">
    <subcellularLocation>
        <location evidence="14">Nucleus</location>
    </subcellularLocation>
</comment>
<comment type="similarity">
    <text evidence="1">Belongs to the eukaryotic ribosomal protein eL20 family.</text>
</comment>
<dbReference type="InterPro" id="IPR051037">
    <property type="entry name" value="RNAPII_TF_IWS1"/>
</dbReference>
<dbReference type="GO" id="GO:0006397">
    <property type="term" value="P:mRNA processing"/>
    <property type="evidence" value="ECO:0007669"/>
    <property type="project" value="UniProtKB-KW"/>
</dbReference>
<feature type="compositionally biased region" description="Basic residues" evidence="15">
    <location>
        <begin position="244"/>
        <end position="256"/>
    </location>
</feature>
<dbReference type="GO" id="GO:0008380">
    <property type="term" value="P:RNA splicing"/>
    <property type="evidence" value="ECO:0007669"/>
    <property type="project" value="UniProtKB-KW"/>
</dbReference>
<evidence type="ECO:0000256" key="5">
    <source>
        <dbReference type="ARBA" id="ARBA00022980"/>
    </source>
</evidence>
<keyword evidence="3" id="KW-0507">mRNA processing</keyword>
<feature type="compositionally biased region" description="Polar residues" evidence="15">
    <location>
        <begin position="106"/>
        <end position="119"/>
    </location>
</feature>
<comment type="similarity">
    <text evidence="13">Belongs to the IWS1 family.</text>
</comment>
<reference evidence="17 18" key="1">
    <citation type="journal article" date="2019" name="Philos. Trans. R. Soc. Lond., B, Biol. Sci.">
        <title>Ant behaviour and brain gene expression of defending hosts depend on the ecological success of the intruding social parasite.</title>
        <authorList>
            <person name="Kaur R."/>
            <person name="Stoldt M."/>
            <person name="Jongepier E."/>
            <person name="Feldmeyer B."/>
            <person name="Menzel F."/>
            <person name="Bornberg-Bauer E."/>
            <person name="Foitzik S."/>
        </authorList>
    </citation>
    <scope>NUCLEOTIDE SEQUENCE [LARGE SCALE GENOMIC DNA]</scope>
    <source>
        <tissue evidence="17">Whole body</tissue>
    </source>
</reference>
<dbReference type="Gene3D" id="3.10.20.10">
    <property type="match status" value="2"/>
</dbReference>
<feature type="compositionally biased region" description="Low complexity" evidence="15">
    <location>
        <begin position="59"/>
        <end position="87"/>
    </location>
</feature>
<keyword evidence="10" id="KW-0687">Ribonucleoprotein</keyword>
<evidence type="ECO:0000256" key="4">
    <source>
        <dbReference type="ARBA" id="ARBA00022816"/>
    </source>
</evidence>
<feature type="region of interest" description="Disordered" evidence="15">
    <location>
        <begin position="1"/>
        <end position="294"/>
    </location>
</feature>
<dbReference type="FunFam" id="3.10.20.10:FF:000002">
    <property type="entry name" value="60S ribosomal protein L18a"/>
    <property type="match status" value="1"/>
</dbReference>
<proteinExistence type="inferred from homology"/>
<keyword evidence="6" id="KW-0805">Transcription regulation</keyword>
<dbReference type="Pfam" id="PF08711">
    <property type="entry name" value="Med26"/>
    <property type="match status" value="1"/>
</dbReference>
<dbReference type="GO" id="GO:0003735">
    <property type="term" value="F:structural constituent of ribosome"/>
    <property type="evidence" value="ECO:0007669"/>
    <property type="project" value="InterPro"/>
</dbReference>
<keyword evidence="2" id="KW-0813">Transport</keyword>
<evidence type="ECO:0000256" key="6">
    <source>
        <dbReference type="ARBA" id="ARBA00023015"/>
    </source>
</evidence>
<feature type="compositionally biased region" description="Basic residues" evidence="15">
    <location>
        <begin position="188"/>
        <end position="198"/>
    </location>
</feature>
<dbReference type="PANTHER" id="PTHR46010:SF1">
    <property type="entry name" value="PROTEIN IWS1 HOMOLOG"/>
    <property type="match status" value="1"/>
</dbReference>
<feature type="compositionally biased region" description="Low complexity" evidence="15">
    <location>
        <begin position="257"/>
        <end position="283"/>
    </location>
</feature>
<dbReference type="STRING" id="300112.A0A4S2K3I8"/>
<feature type="region of interest" description="Disordered" evidence="15">
    <location>
        <begin position="343"/>
        <end position="366"/>
    </location>
</feature>
<dbReference type="FunFam" id="3.10.20.10:FF:000001">
    <property type="entry name" value="60S ribosomal protein L18a"/>
    <property type="match status" value="1"/>
</dbReference>
<evidence type="ECO:0000259" key="16">
    <source>
        <dbReference type="PROSITE" id="PS51319"/>
    </source>
</evidence>